<name>A0A6G0ZR72_APHCR</name>
<dbReference type="EMBL" id="VUJU01000025">
    <property type="protein sequence ID" value="KAF0773847.1"/>
    <property type="molecule type" value="Genomic_DNA"/>
</dbReference>
<accession>A0A6G0ZR72</accession>
<organism evidence="1 2">
    <name type="scientific">Aphis craccivora</name>
    <name type="common">Cowpea aphid</name>
    <dbReference type="NCBI Taxonomy" id="307492"/>
    <lineage>
        <taxon>Eukaryota</taxon>
        <taxon>Metazoa</taxon>
        <taxon>Ecdysozoa</taxon>
        <taxon>Arthropoda</taxon>
        <taxon>Hexapoda</taxon>
        <taxon>Insecta</taxon>
        <taxon>Pterygota</taxon>
        <taxon>Neoptera</taxon>
        <taxon>Paraneoptera</taxon>
        <taxon>Hemiptera</taxon>
        <taxon>Sternorrhyncha</taxon>
        <taxon>Aphidomorpha</taxon>
        <taxon>Aphidoidea</taxon>
        <taxon>Aphididae</taxon>
        <taxon>Aphidini</taxon>
        <taxon>Aphis</taxon>
        <taxon>Aphis</taxon>
    </lineage>
</organism>
<comment type="caution">
    <text evidence="1">The sequence shown here is derived from an EMBL/GenBank/DDBJ whole genome shotgun (WGS) entry which is preliminary data.</text>
</comment>
<evidence type="ECO:0000313" key="2">
    <source>
        <dbReference type="Proteomes" id="UP000478052"/>
    </source>
</evidence>
<reference evidence="1 2" key="1">
    <citation type="submission" date="2019-08" db="EMBL/GenBank/DDBJ databases">
        <title>Whole genome of Aphis craccivora.</title>
        <authorList>
            <person name="Voronova N.V."/>
            <person name="Shulinski R.S."/>
            <person name="Bandarenka Y.V."/>
            <person name="Zhorov D.G."/>
            <person name="Warner D."/>
        </authorList>
    </citation>
    <scope>NUCLEOTIDE SEQUENCE [LARGE SCALE GENOMIC DNA]</scope>
    <source>
        <strain evidence="1">180601</strain>
        <tissue evidence="1">Whole Body</tissue>
    </source>
</reference>
<keyword evidence="2" id="KW-1185">Reference proteome</keyword>
<protein>
    <submittedName>
        <fullName evidence="1">Uncharacterized protein</fullName>
    </submittedName>
</protein>
<dbReference type="Proteomes" id="UP000478052">
    <property type="component" value="Unassembled WGS sequence"/>
</dbReference>
<dbReference type="OrthoDB" id="6624230at2759"/>
<sequence>MIDIDRPKDADSFDAVINFLRETSFGYHSFLPLNLRPFRVLWPSSDILVTKVLNILKHNVVLPLFYVDLKPAENNNDIFNVSSLFHTLVKI</sequence>
<gene>
    <name evidence="1" type="ORF">FWK35_00003113</name>
</gene>
<dbReference type="AlphaFoldDB" id="A0A6G0ZR72"/>
<evidence type="ECO:0000313" key="1">
    <source>
        <dbReference type="EMBL" id="KAF0773847.1"/>
    </source>
</evidence>
<proteinExistence type="predicted"/>